<evidence type="ECO:0000313" key="2">
    <source>
        <dbReference type="Proteomes" id="UP000076021"/>
    </source>
</evidence>
<dbReference type="RefSeq" id="WP_066785479.1">
    <property type="nucleotide sequence ID" value="NZ_CP014806.1"/>
</dbReference>
<dbReference type="Pfam" id="PF04860">
    <property type="entry name" value="Phage_portal"/>
    <property type="match status" value="1"/>
</dbReference>
<evidence type="ECO:0000313" key="1">
    <source>
        <dbReference type="EMBL" id="AMW98445.1"/>
    </source>
</evidence>
<dbReference type="OrthoDB" id="9765386at2"/>
<proteinExistence type="predicted"/>
<dbReference type="NCBIfam" id="TIGR01537">
    <property type="entry name" value="portal_HK97"/>
    <property type="match status" value="1"/>
</dbReference>
<reference evidence="1 2" key="1">
    <citation type="journal article" date="2016" name="Genome Announc.">
        <title>Whole-Genome Sequence of Rummeliibacillus stabekisii Strain PP9 Isolated from Antarctic Soil.</title>
        <authorList>
            <person name="da Mota F.F."/>
            <person name="Vollu R.E."/>
            <person name="Jurelevicius D."/>
            <person name="Seldin L."/>
        </authorList>
    </citation>
    <scope>NUCLEOTIDE SEQUENCE [LARGE SCALE GENOMIC DNA]</scope>
    <source>
        <strain evidence="1 2">PP9</strain>
    </source>
</reference>
<dbReference type="KEGG" id="rst:ATY39_02750"/>
<dbReference type="InterPro" id="IPR006944">
    <property type="entry name" value="Phage/GTA_portal"/>
</dbReference>
<sequence>MNIFQRTKLAFKAAVSGWQGKLFDFTSWFGRTFWGIDNSQLATNENIFSIITRLSNTMASLPLKLYKDYDIHSNNVAFLIANEPNAQMTSFEFMRTMEVNRNETGNAYAIIQRDIRAQVEAIYPLDPTYVTPFTDLDTGELWYKIIAQNGTYYANSADVIHVKHITGASRLAGISPLKVLANTLRFDKAVQDFALSEMEKLDSFLLSYEANVDEEKKKQVVDNFRQFYAENGGVLFKEPGVEIAQLEKQYISSDIINNEKITRDRVANVYNVPVIFLNETGGGFSNTEQLMIQFVQMTVTPIVRQYEQEFNKKLLTTSEKRSGFYFKFNMGALLRGDTAARTAFYHSASRDGYMTRDEIRRYEDLPPMGGQAAELWISGDMYPLEMDPALRKTTSLRGGEGNGKSE</sequence>
<organism evidence="1 2">
    <name type="scientific">Rummeliibacillus stabekisii</name>
    <dbReference type="NCBI Taxonomy" id="241244"/>
    <lineage>
        <taxon>Bacteria</taxon>
        <taxon>Bacillati</taxon>
        <taxon>Bacillota</taxon>
        <taxon>Bacilli</taxon>
        <taxon>Bacillales</taxon>
        <taxon>Caryophanaceae</taxon>
        <taxon>Rummeliibacillus</taxon>
    </lineage>
</organism>
<protein>
    <submittedName>
        <fullName evidence="1">Portal protein</fullName>
    </submittedName>
</protein>
<dbReference type="EMBL" id="CP014806">
    <property type="protein sequence ID" value="AMW98445.1"/>
    <property type="molecule type" value="Genomic_DNA"/>
</dbReference>
<gene>
    <name evidence="1" type="ORF">ATY39_02750</name>
</gene>
<dbReference type="Proteomes" id="UP000076021">
    <property type="component" value="Chromosome"/>
</dbReference>
<reference evidence="2" key="2">
    <citation type="submission" date="2016-03" db="EMBL/GenBank/DDBJ databases">
        <authorList>
            <person name="Ploux O."/>
        </authorList>
    </citation>
    <scope>NUCLEOTIDE SEQUENCE [LARGE SCALE GENOMIC DNA]</scope>
    <source>
        <strain evidence="2">PP9</strain>
    </source>
</reference>
<dbReference type="InterPro" id="IPR006427">
    <property type="entry name" value="Portal_HK97"/>
</dbReference>
<accession>A0A143HAD2</accession>
<dbReference type="AlphaFoldDB" id="A0A143HAD2"/>
<keyword evidence="2" id="KW-1185">Reference proteome</keyword>
<name>A0A143HAD2_9BACL</name>
<dbReference type="STRING" id="241244.ATY39_02750"/>